<dbReference type="EMBL" id="JADVKH010000002">
    <property type="protein sequence ID" value="MBJ9685700.1"/>
    <property type="molecule type" value="Genomic_DNA"/>
</dbReference>
<evidence type="ECO:0000313" key="3">
    <source>
        <dbReference type="Proteomes" id="UP000808215"/>
    </source>
</evidence>
<keyword evidence="2" id="KW-0067">ATP-binding</keyword>
<proteinExistence type="predicted"/>
<name>A0ABS1ANI1_BURVI</name>
<keyword evidence="2" id="KW-0547">Nucleotide-binding</keyword>
<evidence type="ECO:0000259" key="1">
    <source>
        <dbReference type="Pfam" id="PF13401"/>
    </source>
</evidence>
<gene>
    <name evidence="2" type="ORF">I5589_01270</name>
</gene>
<dbReference type="Gene3D" id="3.40.50.300">
    <property type="entry name" value="P-loop containing nucleotide triphosphate hydrolases"/>
    <property type="match status" value="1"/>
</dbReference>
<reference evidence="2 3" key="1">
    <citation type="submission" date="2020-11" db="EMBL/GenBank/DDBJ databases">
        <title>Enhanced detection system for hospital associated transmission using whole genome sequencing surveillance.</title>
        <authorList>
            <person name="Harrison L.H."/>
            <person name="Van Tyne D."/>
            <person name="Marsh J.W."/>
            <person name="Griffith M.P."/>
            <person name="Snyder D.J."/>
            <person name="Cooper V.S."/>
            <person name="Mustapha M."/>
        </authorList>
    </citation>
    <scope>NUCLEOTIDE SEQUENCE [LARGE SCALE GENOMIC DNA]</scope>
    <source>
        <strain evidence="2 3">BC00020</strain>
    </source>
</reference>
<feature type="domain" description="ORC1/DEAH AAA+ ATPase" evidence="1">
    <location>
        <begin position="54"/>
        <end position="177"/>
    </location>
</feature>
<comment type="caution">
    <text evidence="2">The sequence shown here is derived from an EMBL/GenBank/DDBJ whole genome shotgun (WGS) entry which is preliminary data.</text>
</comment>
<evidence type="ECO:0000313" key="2">
    <source>
        <dbReference type="EMBL" id="MBJ9685700.1"/>
    </source>
</evidence>
<organism evidence="2 3">
    <name type="scientific">Burkholderia vietnamiensis</name>
    <dbReference type="NCBI Taxonomy" id="60552"/>
    <lineage>
        <taxon>Bacteria</taxon>
        <taxon>Pseudomonadati</taxon>
        <taxon>Pseudomonadota</taxon>
        <taxon>Betaproteobacteria</taxon>
        <taxon>Burkholderiales</taxon>
        <taxon>Burkholderiaceae</taxon>
        <taxon>Burkholderia</taxon>
        <taxon>Burkholderia cepacia complex</taxon>
    </lineage>
</organism>
<protein>
    <submittedName>
        <fullName evidence="2">ATP-binding protein</fullName>
    </submittedName>
</protein>
<dbReference type="RefSeq" id="WP_059623845.1">
    <property type="nucleotide sequence ID" value="NZ_JADVKH010000002.1"/>
</dbReference>
<accession>A0ABS1ANI1</accession>
<dbReference type="Proteomes" id="UP000808215">
    <property type="component" value="Unassembled WGS sequence"/>
</dbReference>
<dbReference type="Pfam" id="PF13401">
    <property type="entry name" value="AAA_22"/>
    <property type="match status" value="1"/>
</dbReference>
<keyword evidence="3" id="KW-1185">Reference proteome</keyword>
<dbReference type="InterPro" id="IPR049945">
    <property type="entry name" value="AAA_22"/>
</dbReference>
<dbReference type="GO" id="GO:0005524">
    <property type="term" value="F:ATP binding"/>
    <property type="evidence" value="ECO:0007669"/>
    <property type="project" value="UniProtKB-KW"/>
</dbReference>
<dbReference type="InterPro" id="IPR027417">
    <property type="entry name" value="P-loop_NTPase"/>
</dbReference>
<sequence length="346" mass="37545">MVTPTDPVTGPLVPAHVARDHPVVTRDYSLFTVAIHDMAERIGTWLDDQIDGATIFGPSRFGKSSAVDHWLQRLLSERHGGYVPLVVWSHTDSGSASAVGRFYAHLLEASGHRLAQARRTPLERQTMLVERWIELAAQGGGRFLVLVIDEAQGMSQREWLWLVELHSLLEKQRIRLCVFSIASLQFFDEPFGMALAGGAHVAARFMLAAAPFHGVRSVDELAYVMRGYDEGSEWPAGSGCSFTAGLAPRPWAGGFRMAHQAEALMQAMQDALPPRYAGPVDFPMKTVAQACRHVLLRVAGGADVEAATSLEAWRVAVDGSGHGTLMALVSATAALRGAGRRETGRA</sequence>